<organism evidence="8 9">
    <name type="scientific">Thalassotalea euphylliae</name>
    <dbReference type="NCBI Taxonomy" id="1655234"/>
    <lineage>
        <taxon>Bacteria</taxon>
        <taxon>Pseudomonadati</taxon>
        <taxon>Pseudomonadota</taxon>
        <taxon>Gammaproteobacteria</taxon>
        <taxon>Alteromonadales</taxon>
        <taxon>Colwelliaceae</taxon>
        <taxon>Thalassotalea</taxon>
    </lineage>
</organism>
<feature type="region of interest" description="Disordered" evidence="6">
    <location>
        <begin position="78"/>
        <end position="118"/>
    </location>
</feature>
<evidence type="ECO:0000313" key="8">
    <source>
        <dbReference type="EMBL" id="REL35390.1"/>
    </source>
</evidence>
<evidence type="ECO:0000256" key="3">
    <source>
        <dbReference type="ARBA" id="ARBA00022692"/>
    </source>
</evidence>
<comment type="subcellular location">
    <subcellularLocation>
        <location evidence="1">Cell membrane</location>
        <topology evidence="1">Multi-pass membrane protein</topology>
    </subcellularLocation>
</comment>
<name>A0A3E0UEV5_9GAMM</name>
<accession>A0A3E0UEV5</accession>
<gene>
    <name evidence="8" type="ORF">DXX92_08490</name>
</gene>
<evidence type="ECO:0000256" key="2">
    <source>
        <dbReference type="ARBA" id="ARBA00022475"/>
    </source>
</evidence>
<dbReference type="PANTHER" id="PTHR33931">
    <property type="entry name" value="HOLIN-LIKE PROTEIN CIDA-RELATED"/>
    <property type="match status" value="1"/>
</dbReference>
<keyword evidence="4 7" id="KW-1133">Transmembrane helix</keyword>
<protein>
    <submittedName>
        <fullName evidence="8">CidA/LrgA family protein</fullName>
    </submittedName>
</protein>
<dbReference type="AlphaFoldDB" id="A0A3E0UEV5"/>
<comment type="caution">
    <text evidence="8">The sequence shown here is derived from an EMBL/GenBank/DDBJ whole genome shotgun (WGS) entry which is preliminary data.</text>
</comment>
<sequence>MCYFAFGLHLNVFDAKRVADTVSFMIKNISVCFVPAGVGIMNYFDLIRASGWQLLLFTIISTFALMIIVGWLYQTATTGKSRKRGQLVSKSTPESLTGKSPTSKPRTPKPPSEREQAL</sequence>
<dbReference type="Pfam" id="PF03788">
    <property type="entry name" value="LrgA"/>
    <property type="match status" value="1"/>
</dbReference>
<feature type="transmembrane region" description="Helical" evidence="7">
    <location>
        <begin position="50"/>
        <end position="73"/>
    </location>
</feature>
<evidence type="ECO:0000313" key="9">
    <source>
        <dbReference type="Proteomes" id="UP000256999"/>
    </source>
</evidence>
<keyword evidence="5 7" id="KW-0472">Membrane</keyword>
<dbReference type="PANTHER" id="PTHR33931:SF2">
    <property type="entry name" value="HOLIN-LIKE PROTEIN CIDA"/>
    <property type="match status" value="1"/>
</dbReference>
<dbReference type="EMBL" id="QUOV01000001">
    <property type="protein sequence ID" value="REL35390.1"/>
    <property type="molecule type" value="Genomic_DNA"/>
</dbReference>
<evidence type="ECO:0000256" key="5">
    <source>
        <dbReference type="ARBA" id="ARBA00023136"/>
    </source>
</evidence>
<proteinExistence type="predicted"/>
<evidence type="ECO:0000256" key="6">
    <source>
        <dbReference type="SAM" id="MobiDB-lite"/>
    </source>
</evidence>
<keyword evidence="3 7" id="KW-0812">Transmembrane</keyword>
<evidence type="ECO:0000256" key="7">
    <source>
        <dbReference type="SAM" id="Phobius"/>
    </source>
</evidence>
<dbReference type="Proteomes" id="UP000256999">
    <property type="component" value="Unassembled WGS sequence"/>
</dbReference>
<evidence type="ECO:0000256" key="1">
    <source>
        <dbReference type="ARBA" id="ARBA00004651"/>
    </source>
</evidence>
<reference evidence="8 9" key="1">
    <citation type="submission" date="2018-08" db="EMBL/GenBank/DDBJ databases">
        <title>Thalassotalea euphylliae genome.</title>
        <authorList>
            <person name="Summers S."/>
            <person name="Rice S.A."/>
            <person name="Freckelton M.L."/>
            <person name="Nedved B.T."/>
            <person name="Hadfield M.G."/>
        </authorList>
    </citation>
    <scope>NUCLEOTIDE SEQUENCE [LARGE SCALE GENOMIC DNA]</scope>
    <source>
        <strain evidence="8 9">H2</strain>
    </source>
</reference>
<feature type="compositionally biased region" description="Polar residues" evidence="6">
    <location>
        <begin position="88"/>
        <end position="98"/>
    </location>
</feature>
<dbReference type="InterPro" id="IPR005538">
    <property type="entry name" value="LrgA/CidA"/>
</dbReference>
<keyword evidence="2" id="KW-1003">Cell membrane</keyword>
<dbReference type="GO" id="GO:0005886">
    <property type="term" value="C:plasma membrane"/>
    <property type="evidence" value="ECO:0007669"/>
    <property type="project" value="UniProtKB-SubCell"/>
</dbReference>
<feature type="transmembrane region" description="Helical" evidence="7">
    <location>
        <begin position="24"/>
        <end position="44"/>
    </location>
</feature>
<evidence type="ECO:0000256" key="4">
    <source>
        <dbReference type="ARBA" id="ARBA00022989"/>
    </source>
</evidence>